<name>S8FNF4_FOMSC</name>
<evidence type="ECO:0000256" key="7">
    <source>
        <dbReference type="ARBA" id="ARBA00023242"/>
    </source>
</evidence>
<evidence type="ECO:0000313" key="11">
    <source>
        <dbReference type="EMBL" id="EPT02791.1"/>
    </source>
</evidence>
<evidence type="ECO:0000256" key="4">
    <source>
        <dbReference type="ARBA" id="ARBA00022603"/>
    </source>
</evidence>
<dbReference type="InParanoid" id="S8FNF4"/>
<dbReference type="Proteomes" id="UP000015241">
    <property type="component" value="Unassembled WGS sequence"/>
</dbReference>
<dbReference type="SUPFAM" id="SSF53335">
    <property type="entry name" value="S-adenosyl-L-methionine-dependent methyltransferases"/>
    <property type="match status" value="1"/>
</dbReference>
<evidence type="ECO:0000256" key="5">
    <source>
        <dbReference type="ARBA" id="ARBA00022679"/>
    </source>
</evidence>
<keyword evidence="4 9" id="KW-0489">Methyltransferase</keyword>
<sequence>MPLFEVPGWSVTGAPAESHGGKKRKRPSSDGNTNKLETAHINFEKLMDKLEASDAAPAGGKKQKKERKRPKGEPDARGSARPTGLATSGGKQQGKKRKRDEAPIQQRGRRSAPIHEGDAAGGSKPALQQQKLTKLQAGLKSSLDGARFRWINEVLYKSDSEHAHGIMRENPAVFEEYHTGFRHQVQTWPTNTVSHYISVLSTYPTKTVIIDLGCGDAALARALVPKGFTVLSFDLVADGAYVIEADTCGRLPLPGSEDPEREADSAVSEGHGGVVDVVVCALSLMGTNWPNCIREAWRVLRSNGELKIAEVASRFTNQDEFVSFICSFGFCLKSKDDSNTHFTLFDFKRVAQKTKEKKGWDKLLGRGSILKPCEYKRR</sequence>
<dbReference type="InterPro" id="IPR007823">
    <property type="entry name" value="RRP8"/>
</dbReference>
<comment type="function">
    <text evidence="9">S-adenosyl-L-methionine-dependent methyltransferase that specifically methylates the N(1) position of adenine in helix 25.1 in 25S rRNA. Required both for ribosomal 40S and 60S subunits biogenesis. Required for efficient pre-rRNA cleavage at site A2.</text>
</comment>
<dbReference type="FunCoup" id="S8FNF4">
    <property type="interactions" value="403"/>
</dbReference>
<evidence type="ECO:0000256" key="1">
    <source>
        <dbReference type="ARBA" id="ARBA00004604"/>
    </source>
</evidence>
<feature type="compositionally biased region" description="Basic residues" evidence="10">
    <location>
        <begin position="61"/>
        <end position="70"/>
    </location>
</feature>
<organism evidence="11 12">
    <name type="scientific">Fomitopsis schrenkii</name>
    <name type="common">Brown rot fungus</name>
    <dbReference type="NCBI Taxonomy" id="2126942"/>
    <lineage>
        <taxon>Eukaryota</taxon>
        <taxon>Fungi</taxon>
        <taxon>Dikarya</taxon>
        <taxon>Basidiomycota</taxon>
        <taxon>Agaricomycotina</taxon>
        <taxon>Agaricomycetes</taxon>
        <taxon>Polyporales</taxon>
        <taxon>Fomitopsis</taxon>
    </lineage>
</organism>
<dbReference type="OrthoDB" id="10258825at2759"/>
<feature type="region of interest" description="Disordered" evidence="10">
    <location>
        <begin position="1"/>
        <end position="127"/>
    </location>
</feature>
<dbReference type="Pfam" id="PF05148">
    <property type="entry name" value="Methyltransf_8"/>
    <property type="match status" value="1"/>
</dbReference>
<proteinExistence type="inferred from homology"/>
<keyword evidence="7 9" id="KW-0539">Nucleus</keyword>
<comment type="subcellular location">
    <subcellularLocation>
        <location evidence="1 9">Nucleus</location>
        <location evidence="1 9">Nucleolus</location>
    </subcellularLocation>
</comment>
<evidence type="ECO:0000256" key="8">
    <source>
        <dbReference type="ARBA" id="ARBA00076672"/>
    </source>
</evidence>
<dbReference type="PANTHER" id="PTHR12787">
    <property type="entry name" value="RIBOSOMAL RNA-PROCESSING PROTEIN 8"/>
    <property type="match status" value="1"/>
</dbReference>
<dbReference type="Gene3D" id="3.40.50.150">
    <property type="entry name" value="Vaccinia Virus protein VP39"/>
    <property type="match status" value="1"/>
</dbReference>
<protein>
    <recommendedName>
        <fullName evidence="8 9">Ribosomal RNA-processing protein 8</fullName>
        <ecNumber evidence="9">2.1.1.-</ecNumber>
    </recommendedName>
</protein>
<dbReference type="InterPro" id="IPR042036">
    <property type="entry name" value="RRP8_N"/>
</dbReference>
<dbReference type="FunFam" id="1.10.10.2150:FF:000001">
    <property type="entry name" value="Ribosomal RNA-processing protein 8"/>
    <property type="match status" value="1"/>
</dbReference>
<dbReference type="AlphaFoldDB" id="S8FNF4"/>
<evidence type="ECO:0000256" key="2">
    <source>
        <dbReference type="ARBA" id="ARBA00006301"/>
    </source>
</evidence>
<dbReference type="PANTHER" id="PTHR12787:SF0">
    <property type="entry name" value="RIBOSOMAL RNA-PROCESSING PROTEIN 8"/>
    <property type="match status" value="1"/>
</dbReference>
<evidence type="ECO:0000256" key="9">
    <source>
        <dbReference type="RuleBase" id="RU365074"/>
    </source>
</evidence>
<gene>
    <name evidence="11" type="ORF">FOMPIDRAFT_55039</name>
</gene>
<keyword evidence="6 9" id="KW-0949">S-adenosyl-L-methionine</keyword>
<dbReference type="STRING" id="743788.S8FNF4"/>
<keyword evidence="12" id="KW-1185">Reference proteome</keyword>
<evidence type="ECO:0000256" key="3">
    <source>
        <dbReference type="ARBA" id="ARBA00022552"/>
    </source>
</evidence>
<reference evidence="11 12" key="1">
    <citation type="journal article" date="2012" name="Science">
        <title>The Paleozoic origin of enzymatic lignin decomposition reconstructed from 31 fungal genomes.</title>
        <authorList>
            <person name="Floudas D."/>
            <person name="Binder M."/>
            <person name="Riley R."/>
            <person name="Barry K."/>
            <person name="Blanchette R.A."/>
            <person name="Henrissat B."/>
            <person name="Martinez A.T."/>
            <person name="Otillar R."/>
            <person name="Spatafora J.W."/>
            <person name="Yadav J.S."/>
            <person name="Aerts A."/>
            <person name="Benoit I."/>
            <person name="Boyd A."/>
            <person name="Carlson A."/>
            <person name="Copeland A."/>
            <person name="Coutinho P.M."/>
            <person name="de Vries R.P."/>
            <person name="Ferreira P."/>
            <person name="Findley K."/>
            <person name="Foster B."/>
            <person name="Gaskell J."/>
            <person name="Glotzer D."/>
            <person name="Gorecki P."/>
            <person name="Heitman J."/>
            <person name="Hesse C."/>
            <person name="Hori C."/>
            <person name="Igarashi K."/>
            <person name="Jurgens J.A."/>
            <person name="Kallen N."/>
            <person name="Kersten P."/>
            <person name="Kohler A."/>
            <person name="Kuees U."/>
            <person name="Kumar T.K.A."/>
            <person name="Kuo A."/>
            <person name="LaButti K."/>
            <person name="Larrondo L.F."/>
            <person name="Lindquist E."/>
            <person name="Ling A."/>
            <person name="Lombard V."/>
            <person name="Lucas S."/>
            <person name="Lundell T."/>
            <person name="Martin R."/>
            <person name="McLaughlin D.J."/>
            <person name="Morgenstern I."/>
            <person name="Morin E."/>
            <person name="Murat C."/>
            <person name="Nagy L.G."/>
            <person name="Nolan M."/>
            <person name="Ohm R.A."/>
            <person name="Patyshakuliyeva A."/>
            <person name="Rokas A."/>
            <person name="Ruiz-Duenas F.J."/>
            <person name="Sabat G."/>
            <person name="Salamov A."/>
            <person name="Samejima M."/>
            <person name="Schmutz J."/>
            <person name="Slot J.C."/>
            <person name="St John F."/>
            <person name="Stenlid J."/>
            <person name="Sun H."/>
            <person name="Sun S."/>
            <person name="Syed K."/>
            <person name="Tsang A."/>
            <person name="Wiebenga A."/>
            <person name="Young D."/>
            <person name="Pisabarro A."/>
            <person name="Eastwood D.C."/>
            <person name="Martin F."/>
            <person name="Cullen D."/>
            <person name="Grigoriev I.V."/>
            <person name="Hibbett D.S."/>
        </authorList>
    </citation>
    <scope>NUCLEOTIDE SEQUENCE</scope>
    <source>
        <strain evidence="12">FP-58527</strain>
    </source>
</reference>
<dbReference type="EMBL" id="KE504133">
    <property type="protein sequence ID" value="EPT02791.1"/>
    <property type="molecule type" value="Genomic_DNA"/>
</dbReference>
<evidence type="ECO:0000313" key="12">
    <source>
        <dbReference type="Proteomes" id="UP000015241"/>
    </source>
</evidence>
<feature type="compositionally biased region" description="Basic and acidic residues" evidence="10">
    <location>
        <begin position="42"/>
        <end position="52"/>
    </location>
</feature>
<dbReference type="GO" id="GO:0042273">
    <property type="term" value="P:ribosomal large subunit biogenesis"/>
    <property type="evidence" value="ECO:0007669"/>
    <property type="project" value="TreeGrafter"/>
</dbReference>
<evidence type="ECO:0000256" key="6">
    <source>
        <dbReference type="ARBA" id="ARBA00022691"/>
    </source>
</evidence>
<dbReference type="Gene3D" id="1.10.10.2150">
    <property type="entry name" value="Ribosomal RNA-processing protein 8, N-terminal domain"/>
    <property type="match status" value="1"/>
</dbReference>
<dbReference type="GO" id="GO:0005730">
    <property type="term" value="C:nucleolus"/>
    <property type="evidence" value="ECO:0007669"/>
    <property type="project" value="UniProtKB-SubCell"/>
</dbReference>
<keyword evidence="3 9" id="KW-0698">rRNA processing</keyword>
<evidence type="ECO:0000256" key="10">
    <source>
        <dbReference type="SAM" id="MobiDB-lite"/>
    </source>
</evidence>
<dbReference type="GO" id="GO:0016433">
    <property type="term" value="F:rRNA (adenine) methyltransferase activity"/>
    <property type="evidence" value="ECO:0007669"/>
    <property type="project" value="UniProtKB-ARBA"/>
</dbReference>
<accession>S8FNF4</accession>
<dbReference type="HOGENOM" id="CLU_027694_2_2_1"/>
<dbReference type="InterPro" id="IPR029063">
    <property type="entry name" value="SAM-dependent_MTases_sf"/>
</dbReference>
<dbReference type="EC" id="2.1.1.-" evidence="9"/>
<keyword evidence="5 9" id="KW-0808">Transferase</keyword>
<comment type="similarity">
    <text evidence="2 9">Belongs to the methyltransferase superfamily. RRP8 family.</text>
</comment>
<dbReference type="eggNOG" id="KOG3045">
    <property type="taxonomic scope" value="Eukaryota"/>
</dbReference>